<dbReference type="Proteomes" id="UP000307706">
    <property type="component" value="Unassembled WGS sequence"/>
</dbReference>
<dbReference type="OrthoDB" id="321830at2"/>
<evidence type="ECO:0000256" key="2">
    <source>
        <dbReference type="ARBA" id="ARBA00022692"/>
    </source>
</evidence>
<evidence type="ECO:0000313" key="8">
    <source>
        <dbReference type="EMBL" id="TMP61812.1"/>
    </source>
</evidence>
<dbReference type="EMBL" id="PNCL01000014">
    <property type="protein sequence ID" value="TMP61812.1"/>
    <property type="molecule type" value="Genomic_DNA"/>
</dbReference>
<accession>A0A5S3XVK4</accession>
<feature type="transmembrane region" description="Helical" evidence="5">
    <location>
        <begin position="89"/>
        <end position="110"/>
    </location>
</feature>
<feature type="transmembrane region" description="Helical" evidence="5">
    <location>
        <begin position="36"/>
        <end position="53"/>
    </location>
</feature>
<feature type="transmembrane region" description="Helical" evidence="5">
    <location>
        <begin position="259"/>
        <end position="276"/>
    </location>
</feature>
<dbReference type="EMBL" id="PNCK01000076">
    <property type="protein sequence ID" value="TMP40520.1"/>
    <property type="molecule type" value="Genomic_DNA"/>
</dbReference>
<feature type="domain" description="EamA" evidence="6">
    <location>
        <begin position="3"/>
        <end position="132"/>
    </location>
</feature>
<sequence length="281" mass="29911">MRYLILVCALVCFALNSLFTRYVINSQLLDEYTYTGLRLASGAAMLAVILIASDKSVRKLSGYGSWYGAITLLMYLVGFSLAYTALDAGFGALILFTSVTLTMVVGGLLLGQRLSGVQWGALVVALISLSVLLNPVVSDISWPAVVAMVISGLGWGAYSLHGATLSERGQGATQSTAGSFIKCSLFVPIILLFTPSMVFTWYGAGLAIICGAITSGLGYVMWYQSLIWLKADTAATLQLTVPIITLFLGFILLSESISLIQAVCAAVILVSVGVYLKQKRT</sequence>
<dbReference type="PANTHER" id="PTHR32322">
    <property type="entry name" value="INNER MEMBRANE TRANSPORTER"/>
    <property type="match status" value="1"/>
</dbReference>
<evidence type="ECO:0000313" key="10">
    <source>
        <dbReference type="Proteomes" id="UP000307706"/>
    </source>
</evidence>
<evidence type="ECO:0000256" key="1">
    <source>
        <dbReference type="ARBA" id="ARBA00004141"/>
    </source>
</evidence>
<proteinExistence type="predicted"/>
<evidence type="ECO:0000259" key="6">
    <source>
        <dbReference type="Pfam" id="PF00892"/>
    </source>
</evidence>
<evidence type="ECO:0000313" key="9">
    <source>
        <dbReference type="Proteomes" id="UP000305730"/>
    </source>
</evidence>
<feature type="transmembrane region" description="Helical" evidence="5">
    <location>
        <begin position="65"/>
        <end position="83"/>
    </location>
</feature>
<reference evidence="9 10" key="2">
    <citation type="submission" date="2019-06" db="EMBL/GenBank/DDBJ databases">
        <title>Co-occurence of chitin degradation, pigmentation and bioactivity in marine Pseudoalteromonas.</title>
        <authorList>
            <person name="Sonnenschein E.C."/>
            <person name="Bech P.K."/>
        </authorList>
    </citation>
    <scope>NUCLEOTIDE SEQUENCE [LARGE SCALE GENOMIC DNA]</scope>
    <source>
        <strain evidence="10">S2231</strain>
        <strain evidence="9">S2233</strain>
    </source>
</reference>
<dbReference type="RefSeq" id="WP_138598100.1">
    <property type="nucleotide sequence ID" value="NZ_PNCK01000076.1"/>
</dbReference>
<dbReference type="InterPro" id="IPR050638">
    <property type="entry name" value="AA-Vitamin_Transporters"/>
</dbReference>
<dbReference type="PANTHER" id="PTHR32322:SF9">
    <property type="entry name" value="AMINO-ACID METABOLITE EFFLUX PUMP-RELATED"/>
    <property type="match status" value="1"/>
</dbReference>
<dbReference type="Proteomes" id="UP000305730">
    <property type="component" value="Unassembled WGS sequence"/>
</dbReference>
<feature type="transmembrane region" description="Helical" evidence="5">
    <location>
        <begin position="234"/>
        <end position="253"/>
    </location>
</feature>
<keyword evidence="3 5" id="KW-1133">Transmembrane helix</keyword>
<name>A0A5S3XVK4_9GAMM</name>
<evidence type="ECO:0000313" key="7">
    <source>
        <dbReference type="EMBL" id="TMP40520.1"/>
    </source>
</evidence>
<dbReference type="SUPFAM" id="SSF103481">
    <property type="entry name" value="Multidrug resistance efflux transporter EmrE"/>
    <property type="match status" value="2"/>
</dbReference>
<reference evidence="9 10" key="1">
    <citation type="submission" date="2017-12" db="EMBL/GenBank/DDBJ databases">
        <authorList>
            <person name="Paulsen S."/>
            <person name="Gram L.K."/>
        </authorList>
    </citation>
    <scope>NUCLEOTIDE SEQUENCE [LARGE SCALE GENOMIC DNA]</scope>
    <source>
        <strain evidence="8 10">S2231</strain>
        <strain evidence="7 9">S2233</strain>
    </source>
</reference>
<evidence type="ECO:0000256" key="4">
    <source>
        <dbReference type="ARBA" id="ARBA00023136"/>
    </source>
</evidence>
<feature type="transmembrane region" description="Helical" evidence="5">
    <location>
        <begin position="199"/>
        <end position="222"/>
    </location>
</feature>
<feature type="transmembrane region" description="Helical" evidence="5">
    <location>
        <begin position="172"/>
        <end position="193"/>
    </location>
</feature>
<dbReference type="InterPro" id="IPR000620">
    <property type="entry name" value="EamA_dom"/>
</dbReference>
<evidence type="ECO:0000256" key="3">
    <source>
        <dbReference type="ARBA" id="ARBA00022989"/>
    </source>
</evidence>
<keyword evidence="2 5" id="KW-0812">Transmembrane</keyword>
<dbReference type="AlphaFoldDB" id="A0A5S3XVK4"/>
<evidence type="ECO:0000256" key="5">
    <source>
        <dbReference type="SAM" id="Phobius"/>
    </source>
</evidence>
<feature type="transmembrane region" description="Helical" evidence="5">
    <location>
        <begin position="117"/>
        <end position="134"/>
    </location>
</feature>
<comment type="subcellular location">
    <subcellularLocation>
        <location evidence="1">Membrane</location>
        <topology evidence="1">Multi-pass membrane protein</topology>
    </subcellularLocation>
</comment>
<organism evidence="8 10">
    <name type="scientific">Pseudoalteromonas citrea</name>
    <dbReference type="NCBI Taxonomy" id="43655"/>
    <lineage>
        <taxon>Bacteria</taxon>
        <taxon>Pseudomonadati</taxon>
        <taxon>Pseudomonadota</taxon>
        <taxon>Gammaproteobacteria</taxon>
        <taxon>Alteromonadales</taxon>
        <taxon>Pseudoalteromonadaceae</taxon>
        <taxon>Pseudoalteromonas</taxon>
    </lineage>
</organism>
<feature type="transmembrane region" description="Helical" evidence="5">
    <location>
        <begin position="140"/>
        <end position="160"/>
    </location>
</feature>
<dbReference type="Pfam" id="PF00892">
    <property type="entry name" value="EamA"/>
    <property type="match status" value="2"/>
</dbReference>
<dbReference type="InterPro" id="IPR037185">
    <property type="entry name" value="EmrE-like"/>
</dbReference>
<keyword evidence="4 5" id="KW-0472">Membrane</keyword>
<gene>
    <name evidence="8" type="ORF">CWB96_03225</name>
    <name evidence="7" type="ORF">CWB97_18225</name>
</gene>
<dbReference type="GO" id="GO:0016020">
    <property type="term" value="C:membrane"/>
    <property type="evidence" value="ECO:0007669"/>
    <property type="project" value="UniProtKB-SubCell"/>
</dbReference>
<comment type="caution">
    <text evidence="8">The sequence shown here is derived from an EMBL/GenBank/DDBJ whole genome shotgun (WGS) entry which is preliminary data.</text>
</comment>
<reference evidence="8" key="3">
    <citation type="submission" date="2019-09" db="EMBL/GenBank/DDBJ databases">
        <title>Co-occurence of chitin degradation, pigmentation and bioactivity in marine Pseudoalteromonas.</title>
        <authorList>
            <person name="Sonnenschein E.C."/>
            <person name="Bech P.K."/>
        </authorList>
    </citation>
    <scope>NUCLEOTIDE SEQUENCE</scope>
    <source>
        <strain evidence="8">S2231</strain>
        <strain evidence="7">S2233</strain>
    </source>
</reference>
<feature type="domain" description="EamA" evidence="6">
    <location>
        <begin position="144"/>
        <end position="273"/>
    </location>
</feature>
<keyword evidence="9" id="KW-1185">Reference proteome</keyword>
<protein>
    <recommendedName>
        <fullName evidence="6">EamA domain-containing protein</fullName>
    </recommendedName>
</protein>